<evidence type="ECO:0000256" key="2">
    <source>
        <dbReference type="PROSITE-ProRule" id="PRU01091"/>
    </source>
</evidence>
<protein>
    <submittedName>
        <fullName evidence="4">DNA-binding winged helix-turn-helix (WHTH) protein</fullName>
    </submittedName>
</protein>
<evidence type="ECO:0000256" key="1">
    <source>
        <dbReference type="ARBA" id="ARBA00023125"/>
    </source>
</evidence>
<dbReference type="SMART" id="SM00862">
    <property type="entry name" value="Trans_reg_C"/>
    <property type="match status" value="1"/>
</dbReference>
<dbReference type="PROSITE" id="PS51755">
    <property type="entry name" value="OMPR_PHOB"/>
    <property type="match status" value="1"/>
</dbReference>
<evidence type="ECO:0000259" key="3">
    <source>
        <dbReference type="PROSITE" id="PS51755"/>
    </source>
</evidence>
<gene>
    <name evidence="4" type="ORF">HDF16_002019</name>
</gene>
<dbReference type="GO" id="GO:0000160">
    <property type="term" value="P:phosphorelay signal transduction system"/>
    <property type="evidence" value="ECO:0007669"/>
    <property type="project" value="InterPro"/>
</dbReference>
<accession>A0A7W8E3L1</accession>
<evidence type="ECO:0000313" key="5">
    <source>
        <dbReference type="Proteomes" id="UP000540989"/>
    </source>
</evidence>
<feature type="domain" description="OmpR/PhoB-type" evidence="3">
    <location>
        <begin position="3"/>
        <end position="96"/>
    </location>
</feature>
<dbReference type="Gene3D" id="1.10.10.10">
    <property type="entry name" value="Winged helix-like DNA-binding domain superfamily/Winged helix DNA-binding domain"/>
    <property type="match status" value="1"/>
</dbReference>
<dbReference type="RefSeq" id="WP_184215984.1">
    <property type="nucleotide sequence ID" value="NZ_JACHIP010000002.1"/>
</dbReference>
<dbReference type="InterPro" id="IPR036388">
    <property type="entry name" value="WH-like_DNA-bd_sf"/>
</dbReference>
<dbReference type="SUPFAM" id="SSF46894">
    <property type="entry name" value="C-terminal effector domain of the bipartite response regulators"/>
    <property type="match status" value="1"/>
</dbReference>
<organism evidence="4 5">
    <name type="scientific">Granulicella aggregans</name>
    <dbReference type="NCBI Taxonomy" id="474949"/>
    <lineage>
        <taxon>Bacteria</taxon>
        <taxon>Pseudomonadati</taxon>
        <taxon>Acidobacteriota</taxon>
        <taxon>Terriglobia</taxon>
        <taxon>Terriglobales</taxon>
        <taxon>Acidobacteriaceae</taxon>
        <taxon>Granulicella</taxon>
    </lineage>
</organism>
<dbReference type="EMBL" id="JACHIP010000002">
    <property type="protein sequence ID" value="MBB5057334.1"/>
    <property type="molecule type" value="Genomic_DNA"/>
</dbReference>
<dbReference type="Pfam" id="PF00486">
    <property type="entry name" value="Trans_reg_C"/>
    <property type="match status" value="1"/>
</dbReference>
<comment type="caution">
    <text evidence="4">The sequence shown here is derived from an EMBL/GenBank/DDBJ whole genome shotgun (WGS) entry which is preliminary data.</text>
</comment>
<dbReference type="Gene3D" id="1.25.40.10">
    <property type="entry name" value="Tetratricopeptide repeat domain"/>
    <property type="match status" value="1"/>
</dbReference>
<dbReference type="InterPro" id="IPR016032">
    <property type="entry name" value="Sig_transdc_resp-reg_C-effctor"/>
</dbReference>
<dbReference type="Proteomes" id="UP000540989">
    <property type="component" value="Unassembled WGS sequence"/>
</dbReference>
<feature type="DNA-binding region" description="OmpR/PhoB-type" evidence="2">
    <location>
        <begin position="3"/>
        <end position="96"/>
    </location>
</feature>
<dbReference type="InterPro" id="IPR001867">
    <property type="entry name" value="OmpR/PhoB-type_DNA-bd"/>
</dbReference>
<dbReference type="GO" id="GO:0003677">
    <property type="term" value="F:DNA binding"/>
    <property type="evidence" value="ECO:0007669"/>
    <property type="project" value="UniProtKB-UniRule"/>
</dbReference>
<dbReference type="InterPro" id="IPR011990">
    <property type="entry name" value="TPR-like_helical_dom_sf"/>
</dbReference>
<keyword evidence="5" id="KW-1185">Reference proteome</keyword>
<dbReference type="SUPFAM" id="SSF48452">
    <property type="entry name" value="TPR-like"/>
    <property type="match status" value="1"/>
</dbReference>
<keyword evidence="1 2" id="KW-0238">DNA-binding</keyword>
<dbReference type="GO" id="GO:0006355">
    <property type="term" value="P:regulation of DNA-templated transcription"/>
    <property type="evidence" value="ECO:0007669"/>
    <property type="project" value="InterPro"/>
</dbReference>
<name>A0A7W8E3L1_9BACT</name>
<proteinExistence type="predicted"/>
<reference evidence="4 5" key="1">
    <citation type="submission" date="2020-08" db="EMBL/GenBank/DDBJ databases">
        <title>Genomic Encyclopedia of Type Strains, Phase IV (KMG-V): Genome sequencing to study the core and pangenomes of soil and plant-associated prokaryotes.</title>
        <authorList>
            <person name="Whitman W."/>
        </authorList>
    </citation>
    <scope>NUCLEOTIDE SEQUENCE [LARGE SCALE GENOMIC DNA]</scope>
    <source>
        <strain evidence="4 5">M8UP14</strain>
    </source>
</reference>
<sequence length="418" mass="46394">MDESVYRFAEFALSPGGRRLSLAGVSVALPPKTFDALCLLVRKRGELVAKEEFLRTLWPGVYVTEANLTNIVVDLRKLLGKEAVQTVAKFGYRFTLPVAGEAGIDQAAYESFVRGKELMAERSLESIQRARDLFMICVAADPQFAKGWAWLGRASRVLEKFKGDRPLTPNVAVAAFQRAFAIDPDSACAHNFYTQLQVDTGQGMQAMNRLAARIKTRGEDAETLAGLVQVLRCCGMLEESVAAHRKAKALDPTVKTSVAHTVFLQCDYASVFEHYVGKQYYLDVAAWVAMGQRERGLTLLRVRIAEQPELGPWMSALMGSLLAVLEGRREDALRLVERARSVYEPEGVFYFARHCGMLNEAASAVELIGRARREGFWSSETLERDSAFDGVRSGVEFQAEIAEAKGMEARARAEFEMV</sequence>
<dbReference type="AlphaFoldDB" id="A0A7W8E3L1"/>
<evidence type="ECO:0000313" key="4">
    <source>
        <dbReference type="EMBL" id="MBB5057334.1"/>
    </source>
</evidence>
<dbReference type="CDD" id="cd00383">
    <property type="entry name" value="trans_reg_C"/>
    <property type="match status" value="1"/>
</dbReference>